<dbReference type="Proteomes" id="UP001325140">
    <property type="component" value="Chromosome"/>
</dbReference>
<dbReference type="GO" id="GO:0004386">
    <property type="term" value="F:helicase activity"/>
    <property type="evidence" value="ECO:0007669"/>
    <property type="project" value="UniProtKB-KW"/>
</dbReference>
<organism evidence="16 17">
    <name type="scientific">Candidatus Fokinia crypta</name>
    <dbReference type="NCBI Taxonomy" id="1920990"/>
    <lineage>
        <taxon>Bacteria</taxon>
        <taxon>Pseudomonadati</taxon>
        <taxon>Pseudomonadota</taxon>
        <taxon>Alphaproteobacteria</taxon>
        <taxon>Rickettsiales</taxon>
        <taxon>Candidatus Midichloriaceae</taxon>
        <taxon>Candidatus Fokinia</taxon>
    </lineage>
</organism>
<keyword evidence="6 14" id="KW-0378">Hydrolase</keyword>
<name>A0ABZ0UUY9_9RICK</name>
<keyword evidence="4 14" id="KW-0235">DNA replication</keyword>
<evidence type="ECO:0000313" key="17">
    <source>
        <dbReference type="Proteomes" id="UP001325140"/>
    </source>
</evidence>
<feature type="domain" description="SF4 helicase" evidence="15">
    <location>
        <begin position="177"/>
        <end position="470"/>
    </location>
</feature>
<evidence type="ECO:0000256" key="7">
    <source>
        <dbReference type="ARBA" id="ARBA00022806"/>
    </source>
</evidence>
<dbReference type="SUPFAM" id="SSF48024">
    <property type="entry name" value="N-terminal domain of DnaB helicase"/>
    <property type="match status" value="1"/>
</dbReference>
<dbReference type="Gene3D" id="1.10.860.10">
    <property type="entry name" value="DNAb Helicase, Chain A"/>
    <property type="match status" value="1"/>
</dbReference>
<dbReference type="Pfam" id="PF00772">
    <property type="entry name" value="DnaB"/>
    <property type="match status" value="1"/>
</dbReference>
<dbReference type="PANTHER" id="PTHR30153:SF2">
    <property type="entry name" value="REPLICATIVE DNA HELICASE"/>
    <property type="match status" value="1"/>
</dbReference>
<reference evidence="16" key="1">
    <citation type="submission" date="2022-10" db="EMBL/GenBank/DDBJ databases">
        <title>Host association and intracellularity evolved multiple times independently in the Rickettsiales.</title>
        <authorList>
            <person name="Castelli M."/>
            <person name="Nardi T."/>
            <person name="Gammuto L."/>
            <person name="Bellinzona G."/>
            <person name="Sabaneyeva E."/>
            <person name="Potekhin A."/>
            <person name="Serra V."/>
            <person name="Petroni G."/>
            <person name="Sassera D."/>
        </authorList>
    </citation>
    <scope>NUCLEOTIDE SEQUENCE [LARGE SCALE GENOMIC DNA]</scope>
    <source>
        <strain evidence="16">US_Bl 11III1</strain>
    </source>
</reference>
<dbReference type="InterPro" id="IPR016136">
    <property type="entry name" value="DNA_helicase_N/primase_C"/>
</dbReference>
<keyword evidence="5 14" id="KW-0547">Nucleotide-binding</keyword>
<dbReference type="InterPro" id="IPR036185">
    <property type="entry name" value="DNA_heli_DnaB-like_N_sf"/>
</dbReference>
<dbReference type="PROSITE" id="PS51199">
    <property type="entry name" value="SF4_HELICASE"/>
    <property type="match status" value="1"/>
</dbReference>
<dbReference type="NCBIfam" id="TIGR00665">
    <property type="entry name" value="DnaB"/>
    <property type="match status" value="1"/>
</dbReference>
<dbReference type="SUPFAM" id="SSF52540">
    <property type="entry name" value="P-loop containing nucleoside triphosphate hydrolases"/>
    <property type="match status" value="1"/>
</dbReference>
<evidence type="ECO:0000259" key="15">
    <source>
        <dbReference type="PROSITE" id="PS51199"/>
    </source>
</evidence>
<evidence type="ECO:0000256" key="1">
    <source>
        <dbReference type="ARBA" id="ARBA00008428"/>
    </source>
</evidence>
<accession>A0ABZ0UUY9</accession>
<keyword evidence="3 14" id="KW-0639">Primosome</keyword>
<protein>
    <recommendedName>
        <fullName evidence="13 14">Replicative DNA helicase</fullName>
        <ecNumber evidence="13 14">5.6.2.3</ecNumber>
    </recommendedName>
</protein>
<dbReference type="InterPro" id="IPR007694">
    <property type="entry name" value="DNA_helicase_DnaB-like_C"/>
</dbReference>
<keyword evidence="9 14" id="KW-0238">DNA-binding</keyword>
<evidence type="ECO:0000256" key="6">
    <source>
        <dbReference type="ARBA" id="ARBA00022801"/>
    </source>
</evidence>
<evidence type="ECO:0000256" key="11">
    <source>
        <dbReference type="ARBA" id="ARBA00044932"/>
    </source>
</evidence>
<dbReference type="CDD" id="cd00984">
    <property type="entry name" value="DnaB_C"/>
    <property type="match status" value="1"/>
</dbReference>
<evidence type="ECO:0000313" key="16">
    <source>
        <dbReference type="EMBL" id="WPX97895.1"/>
    </source>
</evidence>
<evidence type="ECO:0000256" key="2">
    <source>
        <dbReference type="ARBA" id="ARBA00011643"/>
    </source>
</evidence>
<keyword evidence="17" id="KW-1185">Reference proteome</keyword>
<dbReference type="EMBL" id="CP110343">
    <property type="protein sequence ID" value="WPX97895.1"/>
    <property type="molecule type" value="Genomic_DNA"/>
</dbReference>
<keyword evidence="7 14" id="KW-0347">Helicase</keyword>
<keyword evidence="10" id="KW-0413">Isomerase</keyword>
<evidence type="ECO:0000256" key="10">
    <source>
        <dbReference type="ARBA" id="ARBA00023235"/>
    </source>
</evidence>
<gene>
    <name evidence="16" type="ORF">Fokcrypt_00419</name>
</gene>
<comment type="function">
    <text evidence="11 14">The main replicative DNA helicase, it participates in initiation and elongation during chromosome replication. Travels ahead of the DNA replisome, separating dsDNA into templates for DNA synthesis. A processive ATP-dependent 5'-3' DNA helicase it has DNA-dependent ATPase activity.</text>
</comment>
<evidence type="ECO:0000256" key="14">
    <source>
        <dbReference type="RuleBase" id="RU362085"/>
    </source>
</evidence>
<dbReference type="Pfam" id="PF03796">
    <property type="entry name" value="DnaB_C"/>
    <property type="match status" value="1"/>
</dbReference>
<evidence type="ECO:0000256" key="12">
    <source>
        <dbReference type="ARBA" id="ARBA00048954"/>
    </source>
</evidence>
<comment type="similarity">
    <text evidence="1 14">Belongs to the helicase family. DnaB subfamily.</text>
</comment>
<evidence type="ECO:0000256" key="5">
    <source>
        <dbReference type="ARBA" id="ARBA00022741"/>
    </source>
</evidence>
<dbReference type="InterPro" id="IPR007693">
    <property type="entry name" value="DNA_helicase_DnaB-like_N"/>
</dbReference>
<dbReference type="InterPro" id="IPR007692">
    <property type="entry name" value="DNA_helicase_DnaB"/>
</dbReference>
<evidence type="ECO:0000256" key="3">
    <source>
        <dbReference type="ARBA" id="ARBA00022515"/>
    </source>
</evidence>
<evidence type="ECO:0000256" key="8">
    <source>
        <dbReference type="ARBA" id="ARBA00022840"/>
    </source>
</evidence>
<evidence type="ECO:0000256" key="4">
    <source>
        <dbReference type="ARBA" id="ARBA00022705"/>
    </source>
</evidence>
<comment type="subunit">
    <text evidence="2">Homohexamer.</text>
</comment>
<keyword evidence="8 14" id="KW-0067">ATP-binding</keyword>
<dbReference type="Gene3D" id="3.40.50.300">
    <property type="entry name" value="P-loop containing nucleotide triphosphate hydrolases"/>
    <property type="match status" value="1"/>
</dbReference>
<comment type="catalytic activity">
    <reaction evidence="12 14">
        <text>ATP + H2O = ADP + phosphate + H(+)</text>
        <dbReference type="Rhea" id="RHEA:13065"/>
        <dbReference type="ChEBI" id="CHEBI:15377"/>
        <dbReference type="ChEBI" id="CHEBI:15378"/>
        <dbReference type="ChEBI" id="CHEBI:30616"/>
        <dbReference type="ChEBI" id="CHEBI:43474"/>
        <dbReference type="ChEBI" id="CHEBI:456216"/>
        <dbReference type="EC" id="5.6.2.3"/>
    </reaction>
</comment>
<dbReference type="RefSeq" id="WP_323721876.1">
    <property type="nucleotide sequence ID" value="NZ_CP110343.1"/>
</dbReference>
<dbReference type="InterPro" id="IPR027417">
    <property type="entry name" value="P-loop_NTPase"/>
</dbReference>
<evidence type="ECO:0000256" key="9">
    <source>
        <dbReference type="ARBA" id="ARBA00023125"/>
    </source>
</evidence>
<sequence>MKKQTEVPHSVELEIEVLARIFINNNEMDTISELISEKYFYITVHSRIYELMIQLYGKGLPISLSTIKGYIAREFTDINVTEYLGELISFASPFSSMEKLCFALRELYLKREVIKLSERSISNCYDDDLKLTASACIEKMESELFNVAISSGEQRTLQHLSQVTRKNIKNLDAAINSGKSISGTTTGFYDMDHLTGGLHPSDLIVIAARPSMGKTAFALKIAYNVAKHYHDEKIEQSVAIFSLEMSAEQLGSRLISMTTGIDGHRLRNGMIDKKKELPQINEKISEIAALPILIDDTAAMTIASIRAKSRRIKRTHNVGLIVVDYLQLARASNTNSNTNRVQEIGEISQGLKAIAKELSVPVIALSQLSRAVESRDDRRPMLQDLRDSGNIEQDADIVCFIYRESYYLNRAIEQNDGLSASERGDLVNKRNMVGNTAEILIAKQRNGPIGTFCTIFEGNTTNFLNMERRD</sequence>
<proteinExistence type="inferred from homology"/>
<evidence type="ECO:0000256" key="13">
    <source>
        <dbReference type="NCBIfam" id="TIGR00665"/>
    </source>
</evidence>
<dbReference type="PANTHER" id="PTHR30153">
    <property type="entry name" value="REPLICATIVE DNA HELICASE DNAB"/>
    <property type="match status" value="1"/>
</dbReference>
<dbReference type="EC" id="5.6.2.3" evidence="13 14"/>